<dbReference type="HOGENOM" id="CLU_208279_2_0_9"/>
<accession>A0A0B6APQ4</accession>
<dbReference type="AlphaFoldDB" id="A0A0B6APQ4"/>
<dbReference type="Proteomes" id="UP000031829">
    <property type="component" value="Chromosome"/>
</dbReference>
<keyword evidence="1" id="KW-0472">Membrane</keyword>
<dbReference type="EMBL" id="CP009920">
    <property type="protein sequence ID" value="AJI23102.1"/>
    <property type="molecule type" value="Genomic_DNA"/>
</dbReference>
<proteinExistence type="predicted"/>
<reference evidence="2 3" key="1">
    <citation type="journal article" date="2015" name="Genome Announc.">
        <title>Complete genome sequences for 35 biothreat assay-relevant bacillus species.</title>
        <authorList>
            <person name="Johnson S.L."/>
            <person name="Daligault H.E."/>
            <person name="Davenport K.W."/>
            <person name="Jaissle J."/>
            <person name="Frey K.G."/>
            <person name="Ladner J.T."/>
            <person name="Broomall S.M."/>
            <person name="Bishop-Lilly K.A."/>
            <person name="Bruce D.C."/>
            <person name="Gibbons H.S."/>
            <person name="Coyne S.R."/>
            <person name="Lo C.C."/>
            <person name="Meincke L."/>
            <person name="Munk A.C."/>
            <person name="Koroleva G.I."/>
            <person name="Rosenzweig C.N."/>
            <person name="Palacios G.F."/>
            <person name="Redden C.L."/>
            <person name="Minogue T.D."/>
            <person name="Chain P.S."/>
        </authorList>
    </citation>
    <scope>NUCLEOTIDE SEQUENCE [LARGE SCALE GENOMIC DNA]</scope>
    <source>
        <strain evidence="3">ATCC 14581 / DSM 32 / JCM 2506 / NBRC 15308 / NCIMB 9376 / NCTC 10342 / NRRL B-14308 / VKM B-512</strain>
    </source>
</reference>
<organism evidence="2 3">
    <name type="scientific">Priestia megaterium (strain ATCC 14581 / DSM 32 / CCUG 1817 / JCM 2506 / NBRC 15308 / NCIMB 9376 / NCTC 10342 / NRRL B-14308 / VKM B-512 / Ford 19)</name>
    <name type="common">Bacillus megaterium</name>
    <dbReference type="NCBI Taxonomy" id="1348623"/>
    <lineage>
        <taxon>Bacteria</taxon>
        <taxon>Bacillati</taxon>
        <taxon>Bacillota</taxon>
        <taxon>Bacilli</taxon>
        <taxon>Bacillales</taxon>
        <taxon>Bacillaceae</taxon>
        <taxon>Priestia</taxon>
    </lineage>
</organism>
<protein>
    <submittedName>
        <fullName evidence="2">Putative sporulation family protein</fullName>
    </submittedName>
</protein>
<feature type="transmembrane region" description="Helical" evidence="1">
    <location>
        <begin position="6"/>
        <end position="26"/>
    </location>
</feature>
<evidence type="ECO:0000256" key="1">
    <source>
        <dbReference type="SAM" id="Phobius"/>
    </source>
</evidence>
<evidence type="ECO:0000313" key="2">
    <source>
        <dbReference type="EMBL" id="AJI23102.1"/>
    </source>
</evidence>
<name>A0A0B6APQ4_PRIM2</name>
<dbReference type="InterPro" id="IPR012655">
    <property type="entry name" value="YrzI"/>
</dbReference>
<keyword evidence="1" id="KW-0812">Transmembrane</keyword>
<sequence length="60" mass="7590">MHYCGFFVYKEVIVMTLNIFFLTITIKSRQYSEAEIKHEQYVRQLEEEIKDRKYEFYRHF</sequence>
<gene>
    <name evidence="2" type="ORF">BG04_1584</name>
</gene>
<evidence type="ECO:0000313" key="3">
    <source>
        <dbReference type="Proteomes" id="UP000031829"/>
    </source>
</evidence>
<dbReference type="NCBIfam" id="TIGR02413">
    <property type="entry name" value="Bac_small_yrzI"/>
    <property type="match status" value="1"/>
</dbReference>
<dbReference type="Pfam" id="PF09501">
    <property type="entry name" value="Bac_small_YrzI"/>
    <property type="match status" value="1"/>
</dbReference>
<keyword evidence="1" id="KW-1133">Transmembrane helix</keyword>
<dbReference type="KEGG" id="bmeg:BG04_1584"/>